<organism evidence="2 3">
    <name type="scientific">Paraflavisolibacter caeni</name>
    <dbReference type="NCBI Taxonomy" id="2982496"/>
    <lineage>
        <taxon>Bacteria</taxon>
        <taxon>Pseudomonadati</taxon>
        <taxon>Bacteroidota</taxon>
        <taxon>Chitinophagia</taxon>
        <taxon>Chitinophagales</taxon>
        <taxon>Chitinophagaceae</taxon>
        <taxon>Paraflavisolibacter</taxon>
    </lineage>
</organism>
<reference evidence="2" key="1">
    <citation type="submission" date="2022-09" db="EMBL/GenBank/DDBJ databases">
        <authorList>
            <person name="Yuan C."/>
            <person name="Ke Z."/>
        </authorList>
    </citation>
    <scope>NUCLEOTIDE SEQUENCE</scope>
    <source>
        <strain evidence="2">LB-8</strain>
    </source>
</reference>
<reference evidence="2" key="2">
    <citation type="submission" date="2023-04" db="EMBL/GenBank/DDBJ databases">
        <title>Paracnuella aquatica gen. nov., sp. nov., a member of the family Chitinophagaceae isolated from a hot spring.</title>
        <authorList>
            <person name="Wang C."/>
        </authorList>
    </citation>
    <scope>NUCLEOTIDE SEQUENCE</scope>
    <source>
        <strain evidence="2">LB-8</strain>
    </source>
</reference>
<dbReference type="InterPro" id="IPR044023">
    <property type="entry name" value="Ig_7"/>
</dbReference>
<sequence>MSKNTNLKYFILLIIPFLMAVNIYGQAVVSGNAPVNPPVGGFRLDGDLKANTPANTGDWLPNTVAGATGGSVLTAAGVPIVNTTTYHRTDLYTNGDNIFEGGLKKDHDLNSYRWKSGNPTPSKCDINNFLMHISDDANGDTWITLAGDRESTSGNSFISIALLQKMMTKETDGSFKSQAPSSTGGRTVGDVQISAEFTGGGSNPNLYLEEWRNVGGVYKWVTFSITPMPAFGATNSAVISGMPYDVFGGTSYSINSFIEVSVNISEIYRNTATPCVGSISTMFVMTKSSQSVTADLADFVDPLQVNLDINVGKPTASGATYCVDQTIQNLTVTGESGATFKWYSDEALTNLLYTGSSFATGVSNAAASTNNYYVTQTLKGCQSQATPVTLKINPNPSANAGTAPTAQCQDPTNGNTFNLSGSGTNGNPSWAVQNNPNGLTVAITNGDTYTPSVKVSGGTGSVTLRLTVASTSTPSCGNATNDVTVVVNPNPTANAEAAPAVQCQDPTNGNTFSLSGSGSNGNPSWAIQSNPNNLTVDPIINGNTFSPSVKVSGGSGSVTLRLTVNSNATPSCSNTTSDVTVVVNSKPTANAGSTPADQCYNTNGNTFNLTGTGTNGTPLWDVKSNPNNFTVNITNGNTLTPSVKLSGNTNGGSVTLRLTVTSNATPSCGFAQSEVTLTVKAQIIGPDADILPIICTDAGFKLKIKDPDPNTIYTVTQPCNSAYSSSIPAGAGEKVFENLKFAAGYRIIATKNGCDAAPSICGGEPCTDICQTNAPLTQVLSQQGNASSIKGNEIASTFKSTEVETVNARIEAAKTKVLAAPNPFYNKIKFTLVSEVSGQGSLEIYNMLGQKVKTVFQGYVQKGQVQNIEYNVPGAQRSNLIYIFKVGDQQVTGKLIGLK</sequence>
<gene>
    <name evidence="2" type="ORF">OCK74_15480</name>
</gene>
<comment type="caution">
    <text evidence="2">The sequence shown here is derived from an EMBL/GenBank/DDBJ whole genome shotgun (WGS) entry which is preliminary data.</text>
</comment>
<feature type="domain" description="Ig-like" evidence="1">
    <location>
        <begin position="314"/>
        <end position="394"/>
    </location>
</feature>
<accession>A0A9X2XW67</accession>
<dbReference type="Proteomes" id="UP001155483">
    <property type="component" value="Unassembled WGS sequence"/>
</dbReference>
<dbReference type="Pfam" id="PF19081">
    <property type="entry name" value="Ig_7"/>
    <property type="match status" value="1"/>
</dbReference>
<proteinExistence type="predicted"/>
<keyword evidence="3" id="KW-1185">Reference proteome</keyword>
<evidence type="ECO:0000259" key="1">
    <source>
        <dbReference type="Pfam" id="PF19081"/>
    </source>
</evidence>
<evidence type="ECO:0000313" key="3">
    <source>
        <dbReference type="Proteomes" id="UP001155483"/>
    </source>
</evidence>
<protein>
    <recommendedName>
        <fullName evidence="1">Ig-like domain-containing protein</fullName>
    </recommendedName>
</protein>
<dbReference type="AlphaFoldDB" id="A0A9X2XW67"/>
<name>A0A9X2XW67_9BACT</name>
<evidence type="ECO:0000313" key="2">
    <source>
        <dbReference type="EMBL" id="MCU7550519.1"/>
    </source>
</evidence>
<dbReference type="EMBL" id="JAOTIF010000013">
    <property type="protein sequence ID" value="MCU7550519.1"/>
    <property type="molecule type" value="Genomic_DNA"/>
</dbReference>
<dbReference type="RefSeq" id="WP_279297959.1">
    <property type="nucleotide sequence ID" value="NZ_JAOTIF010000013.1"/>
</dbReference>